<sequence length="1985" mass="219869">MATQPIQNHHKGAYMSLMRGLNKLDFCGTSVPCNLLLTGDHAFPLVMNSQGQVLMAASIYGRGRIVVLGHESYMTTFPELVENAVLWLIEDGSDNLSVGVQKNLKAVADNLSKSIFQVNVGETFSDNPEVAVYVTDAYRVGEDPKDLVAFLKDGGGVLIGGQAWHWASQHPKENTLLNFPGNKVSGVAGIYFSEHPGQVECLPIYPEIPSLWMAVAIGKDFEDDLEFLLQGISEFDLQNGVVASEVLVHGPLAFPIGTTEDGRVFLAGAYYGQGRVVVITHEGLLRRETLAPVWNNAIRWLDQGRDGVIGVVPQLDQAFDLFCKSDLNCMKTNFSKDLSVFVRTAYGDDHVEEIQDFVAEGGGLLIGGHAWHWAQTHSGQNPMTDFPGNKILNKMGLSLLENIIGEGSYKAPVPSQAIKDTHHFRHLLHRFAGHVNEGKELTKQEEEGLKKLGGDCANYLCMKAHDSCSYTQVVSTLTNILKKSGMPEVGASCPVKSPKDHLLLSLGAEVYKVSPDPDALLHYLIKDNPSSPVVKNQRIWVTANTAGGEEWISTGLYLSPGMKTYMVIPAEIVNKGWKVQIGCQTDRLNAAELKRAPCVCERIPITSEMMQVWNLWGGLIYLIAPPKTQVEAVEVIVQMAVPAPYYKSGVTTAADWSSLRTAPAPWAELEFDNIILTVPSDVVRDLEHPDELASHWDAIMRAVADLSAIPQIFPRKERFVTDVQISHGWMHAGYPIMAHKPIAAQLVSVEHARSKDLWGPIHELGHNQQRGCWEFPPHTTEATCNLWAVYVHEEVLGINRAQAHEAMTLEKRNKRAADYVKAGHTSITFRASILLTMSTQLNQSYHEGAYISLMRGLKELDLNGPCLPSNLVLTGDHAFPLAMNSQGQVLMAASIYGRGRIMVLAHEGYLATFPALVENAVTWLRGDGSNNSSVGVQKNLKTVADNLSKSSQAKVVGTFSDNREVDYGKIEILHIHPQIPSSWKALEVRKDFKDDLEFLLEGISEFDIRGDLVASEILVHGPLAFPIGTTEDGRPFLAGTYYGKGRVIVVSHEHLLQKKTLASFWNNALNWLDQGRKGVVGVVPSLDVFPMSGLQCEKTEFRKDLSVFVCTAYSDDYAEEIQDFVAEGGGLLIGGHAWYWAQTHGGENPLTEFSELEFDNIVLTVPSDVVRDLERPNEVADLWNGIMKGVADLAAIPRKFTRKERIVADVQISAGWMHSGYPIMMHSSIAAELAHPSTTPTSRRTTVEEYVKGGKNLSDWTVWVALGDIPADIDLSCALHPLHPTFRASIVLTMSAQLNQSYYEEAYISLMRGLKELDINCSSVPCHLVLSGDHAFPLAMDSHGQVLMAASLYSRGRIVVLAHETYLTTFPALVENAVTWLRGNGSDNLSVGVQKDLKAVAKNLSKSSFQVEVVEAFSDNPEVGVYVTDAYSVGEDPKDLVAFLKAGGGVLIGGQAWHWASRHPKKNTILDFPGNKVSGVAGIYFFTDYGKREILHVHPQIPSSWKALKVRKDFKDDLEFLLEGISEFDIRGDSVASEILVHGPLAFPIGTMEDRRPFLAGTYYGKGRVIVVSHEAFLQKETLASFWSNALNWLDQGRKGVVGVVPSLDVFPRSGLQCEKTDFRKDLSVFVCTAYSDEHLEEIHDFVAEGGGLLIGGHAWYWAQTHGGQNSMANFSGNRILNKMGLSLLPATISEGSYKAPVPSQAVRDTLHFRYLLRRFAAHVTQGKELTKHEEEHLRKLDMECASFLMMKAYDTFNYTQVLSILTDLLKKTGMPQVSEKNPVKSPKDHLLLSLGTALYNVSPDPDALLPYLFKHNPTMPFVYNQRIKININTADAKEWLSTGLYLSPGMKTEMILPAEIVNKRWKAHPSMTPTSRRTTVEEYVKGGKNLSDWTVWVALETYLQLQEKFGWDAFKKVFAAYQQMSNFPSDNKGKMNLYAETFSQTVGMNLAGFFKAWGWPIETATEEKLSNLPPWCDHPMVQYN</sequence>
<comment type="caution">
    <text evidence="3">The sequence shown here is derived from an EMBL/GenBank/DDBJ whole genome shotgun (WGS) entry which is preliminary data.</text>
</comment>
<dbReference type="InterPro" id="IPR029062">
    <property type="entry name" value="Class_I_gatase-like"/>
</dbReference>
<organism evidence="3 4">
    <name type="scientific">Lates japonicus</name>
    <name type="common">Japanese lates</name>
    <dbReference type="NCBI Taxonomy" id="270547"/>
    <lineage>
        <taxon>Eukaryota</taxon>
        <taxon>Metazoa</taxon>
        <taxon>Chordata</taxon>
        <taxon>Craniata</taxon>
        <taxon>Vertebrata</taxon>
        <taxon>Euteleostomi</taxon>
        <taxon>Actinopterygii</taxon>
        <taxon>Neopterygii</taxon>
        <taxon>Teleostei</taxon>
        <taxon>Neoteleostei</taxon>
        <taxon>Acanthomorphata</taxon>
        <taxon>Carangaria</taxon>
        <taxon>Carangaria incertae sedis</taxon>
        <taxon>Centropomidae</taxon>
        <taxon>Lates</taxon>
    </lineage>
</organism>
<dbReference type="SUPFAM" id="SSF52317">
    <property type="entry name" value="Class I glutamine amidotransferase-like"/>
    <property type="match status" value="2"/>
</dbReference>
<dbReference type="FunFam" id="3.40.390.80:FF:000001">
    <property type="entry name" value="TRPM8 channel-associated factor 1"/>
    <property type="match status" value="1"/>
</dbReference>
<feature type="domain" description="Peptidase M60" evidence="2">
    <location>
        <begin position="1033"/>
        <end position="1242"/>
    </location>
</feature>
<dbReference type="PANTHER" id="PTHR15730:SF5">
    <property type="entry name" value="SI:CH211-210B2.2-RELATED"/>
    <property type="match status" value="1"/>
</dbReference>
<name>A0AAD3N523_LATJO</name>
<dbReference type="GO" id="GO:0044325">
    <property type="term" value="F:transmembrane transporter binding"/>
    <property type="evidence" value="ECO:0007669"/>
    <property type="project" value="TreeGrafter"/>
</dbReference>
<dbReference type="InterPro" id="IPR031161">
    <property type="entry name" value="Peptidase_M60_dom"/>
</dbReference>
<evidence type="ECO:0000313" key="4">
    <source>
        <dbReference type="Proteomes" id="UP001279410"/>
    </source>
</evidence>
<accession>A0AAD3N523</accession>
<evidence type="ECO:0000256" key="1">
    <source>
        <dbReference type="ARBA" id="ARBA00009770"/>
    </source>
</evidence>
<dbReference type="SMART" id="SM01276">
    <property type="entry name" value="M60-like"/>
    <property type="match status" value="2"/>
</dbReference>
<comment type="similarity">
    <text evidence="1">Belongs to the TCAF family.</text>
</comment>
<feature type="domain" description="Peptidase M60" evidence="2">
    <location>
        <begin position="549"/>
        <end position="846"/>
    </location>
</feature>
<dbReference type="Pfam" id="PF13402">
    <property type="entry name" value="Peptidase_M60"/>
    <property type="match status" value="3"/>
</dbReference>
<dbReference type="Gene3D" id="3.40.390.80">
    <property type="entry name" value="Peptidase M60, enhancin-like domain 2"/>
    <property type="match status" value="2"/>
</dbReference>
<protein>
    <submittedName>
        <fullName evidence="3">TRPM8 channel-associated factor homolog</fullName>
    </submittedName>
</protein>
<dbReference type="PANTHER" id="PTHR15730">
    <property type="entry name" value="EXPERIMENTAL AUTOIMMUNE PROSTATITIS ANTIGEN 2-RELATED"/>
    <property type="match status" value="1"/>
</dbReference>
<dbReference type="InterPro" id="IPR035423">
    <property type="entry name" value="M60-like_N"/>
</dbReference>
<reference evidence="3" key="1">
    <citation type="submission" date="2022-08" db="EMBL/GenBank/DDBJ databases">
        <title>Genome sequencing of akame (Lates japonicus).</title>
        <authorList>
            <person name="Hashiguchi Y."/>
            <person name="Takahashi H."/>
        </authorList>
    </citation>
    <scope>NUCLEOTIDE SEQUENCE</scope>
    <source>
        <strain evidence="3">Kochi</strain>
    </source>
</reference>
<dbReference type="Proteomes" id="UP001279410">
    <property type="component" value="Unassembled WGS sequence"/>
</dbReference>
<dbReference type="InterPro" id="IPR051244">
    <property type="entry name" value="TCAF"/>
</dbReference>
<dbReference type="GO" id="GO:0005886">
    <property type="term" value="C:plasma membrane"/>
    <property type="evidence" value="ECO:0007669"/>
    <property type="project" value="TreeGrafter"/>
</dbReference>
<dbReference type="GO" id="GO:0090314">
    <property type="term" value="P:positive regulation of protein targeting to membrane"/>
    <property type="evidence" value="ECO:0007669"/>
    <property type="project" value="TreeGrafter"/>
</dbReference>
<dbReference type="PROSITE" id="PS51723">
    <property type="entry name" value="PEPTIDASE_M60"/>
    <property type="match status" value="2"/>
</dbReference>
<gene>
    <name evidence="3" type="ORF">AKAME5_001710000</name>
</gene>
<evidence type="ECO:0000313" key="3">
    <source>
        <dbReference type="EMBL" id="GLD65649.1"/>
    </source>
</evidence>
<dbReference type="EMBL" id="BRZM01000082">
    <property type="protein sequence ID" value="GLD65649.1"/>
    <property type="molecule type" value="Genomic_DNA"/>
</dbReference>
<evidence type="ECO:0000259" key="2">
    <source>
        <dbReference type="PROSITE" id="PS51723"/>
    </source>
</evidence>
<dbReference type="InterPro" id="IPR042279">
    <property type="entry name" value="Pep_M60_3"/>
</dbReference>
<dbReference type="Gene3D" id="1.10.390.30">
    <property type="entry name" value="Peptidase M60, enhancin-like domain 3"/>
    <property type="match status" value="2"/>
</dbReference>
<proteinExistence type="inferred from homology"/>
<dbReference type="Pfam" id="PF17291">
    <property type="entry name" value="M60-like_N"/>
    <property type="match status" value="1"/>
</dbReference>
<keyword evidence="4" id="KW-1185">Reference proteome</keyword>